<dbReference type="Pfam" id="PF04399">
    <property type="entry name" value="Glutaredoxin2_C"/>
    <property type="match status" value="1"/>
</dbReference>
<reference evidence="2 3" key="1">
    <citation type="submission" date="2016-01" db="EMBL/GenBank/DDBJ databases">
        <authorList>
            <person name="Oliw E.H."/>
        </authorList>
    </citation>
    <scope>NUCLEOTIDE SEQUENCE [LARGE SCALE GENOMIC DNA]</scope>
    <source>
        <strain evidence="2 3">FRB97</strain>
    </source>
</reference>
<dbReference type="EMBL" id="CP014136">
    <property type="protein sequence ID" value="ATA20647.1"/>
    <property type="molecule type" value="Genomic_DNA"/>
</dbReference>
<feature type="domain" description="GST N-terminal" evidence="1">
    <location>
        <begin position="1"/>
        <end position="77"/>
    </location>
</feature>
<evidence type="ECO:0000313" key="3">
    <source>
        <dbReference type="Proteomes" id="UP000217182"/>
    </source>
</evidence>
<organism evidence="2 3">
    <name type="scientific">Gibbsiella quercinecans</name>
    <dbReference type="NCBI Taxonomy" id="929813"/>
    <lineage>
        <taxon>Bacteria</taxon>
        <taxon>Pseudomonadati</taxon>
        <taxon>Pseudomonadota</taxon>
        <taxon>Gammaproteobacteria</taxon>
        <taxon>Enterobacterales</taxon>
        <taxon>Yersiniaceae</taxon>
        <taxon>Gibbsiella</taxon>
    </lineage>
</organism>
<dbReference type="Pfam" id="PF13417">
    <property type="entry name" value="GST_N_3"/>
    <property type="match status" value="1"/>
</dbReference>
<gene>
    <name evidence="2" type="ORF">AWC35_15580</name>
</gene>
<dbReference type="InterPro" id="IPR011767">
    <property type="entry name" value="GLR_AS"/>
</dbReference>
<evidence type="ECO:0000259" key="1">
    <source>
        <dbReference type="PROSITE" id="PS50404"/>
    </source>
</evidence>
<dbReference type="PROSITE" id="PS00195">
    <property type="entry name" value="GLUTAREDOXIN_1"/>
    <property type="match status" value="1"/>
</dbReference>
<dbReference type="SUPFAM" id="SSF52833">
    <property type="entry name" value="Thioredoxin-like"/>
    <property type="match status" value="1"/>
</dbReference>
<dbReference type="CDD" id="cd03037">
    <property type="entry name" value="GST_N_GRX2"/>
    <property type="match status" value="1"/>
</dbReference>
<dbReference type="Gene3D" id="3.40.30.10">
    <property type="entry name" value="Glutaredoxin"/>
    <property type="match status" value="1"/>
</dbReference>
<dbReference type="InterPro" id="IPR036249">
    <property type="entry name" value="Thioredoxin-like_sf"/>
</dbReference>
<dbReference type="KEGG" id="gqu:AWC35_15580"/>
<dbReference type="PROSITE" id="PS50404">
    <property type="entry name" value="GST_NTER"/>
    <property type="match status" value="1"/>
</dbReference>
<sequence length="211" mass="23157">MKLFIYEHCPFCVRARMIFGLKDIAYEQAVIMEGDAEPPIRMVGRKVVPILAKDDGSFMPESMDIVHYVDALKAPLIADQPVDPAIEAWGKAASGAIFKLAVPRFTRGDFQELATPQARQAYLEREQKAFGDLDALTAETPALVAQVQQKLAELEPLLAGKTEVSTTDFILFPLLRSLSIVKDISFGPNASAYITRLSAQSKVDLLSGQAM</sequence>
<dbReference type="RefSeq" id="WP_095847231.1">
    <property type="nucleotide sequence ID" value="NZ_CP014136.1"/>
</dbReference>
<protein>
    <submittedName>
        <fullName evidence="2">Glutaredoxin 2</fullName>
    </submittedName>
</protein>
<dbReference type="OrthoDB" id="5291571at2"/>
<dbReference type="NCBIfam" id="NF007702">
    <property type="entry name" value="PRK10387.1"/>
    <property type="match status" value="1"/>
</dbReference>
<dbReference type="SUPFAM" id="SSF47616">
    <property type="entry name" value="GST C-terminal domain-like"/>
    <property type="match status" value="1"/>
</dbReference>
<dbReference type="InterPro" id="IPR007494">
    <property type="entry name" value="Glutaredoxin2_C"/>
</dbReference>
<dbReference type="Proteomes" id="UP000217182">
    <property type="component" value="Chromosome"/>
</dbReference>
<dbReference type="InterPro" id="IPR011901">
    <property type="entry name" value="Grx2"/>
</dbReference>
<name>A0A250B3D2_9GAMM</name>
<proteinExistence type="predicted"/>
<dbReference type="InterPro" id="IPR004045">
    <property type="entry name" value="Glutathione_S-Trfase_N"/>
</dbReference>
<keyword evidence="3" id="KW-1185">Reference proteome</keyword>
<dbReference type="InterPro" id="IPR036282">
    <property type="entry name" value="Glutathione-S-Trfase_C_sf"/>
</dbReference>
<dbReference type="NCBIfam" id="TIGR02182">
    <property type="entry name" value="GRXB"/>
    <property type="match status" value="1"/>
</dbReference>
<evidence type="ECO:0000313" key="2">
    <source>
        <dbReference type="EMBL" id="ATA20647.1"/>
    </source>
</evidence>
<dbReference type="AlphaFoldDB" id="A0A250B3D2"/>
<dbReference type="GO" id="GO:0005829">
    <property type="term" value="C:cytosol"/>
    <property type="evidence" value="ECO:0007669"/>
    <property type="project" value="InterPro"/>
</dbReference>
<accession>A0A250B3D2</accession>
<dbReference type="Gene3D" id="1.20.1050.10">
    <property type="match status" value="1"/>
</dbReference>